<feature type="non-terminal residue" evidence="1">
    <location>
        <position position="1"/>
    </location>
</feature>
<name>X1NEE2_9ZZZZ</name>
<accession>X1NEE2</accession>
<organism evidence="1">
    <name type="scientific">marine sediment metagenome</name>
    <dbReference type="NCBI Taxonomy" id="412755"/>
    <lineage>
        <taxon>unclassified sequences</taxon>
        <taxon>metagenomes</taxon>
        <taxon>ecological metagenomes</taxon>
    </lineage>
</organism>
<comment type="caution">
    <text evidence="1">The sequence shown here is derived from an EMBL/GenBank/DDBJ whole genome shotgun (WGS) entry which is preliminary data.</text>
</comment>
<gene>
    <name evidence="1" type="ORF">S06H3_35712</name>
</gene>
<dbReference type="EMBL" id="BARV01021573">
    <property type="protein sequence ID" value="GAI25180.1"/>
    <property type="molecule type" value="Genomic_DNA"/>
</dbReference>
<dbReference type="AlphaFoldDB" id="X1NEE2"/>
<evidence type="ECO:0000313" key="1">
    <source>
        <dbReference type="EMBL" id="GAI25180.1"/>
    </source>
</evidence>
<reference evidence="1" key="1">
    <citation type="journal article" date="2014" name="Front. Microbiol.">
        <title>High frequency of phylogenetically diverse reductive dehalogenase-homologous genes in deep subseafloor sedimentary metagenomes.</title>
        <authorList>
            <person name="Kawai M."/>
            <person name="Futagami T."/>
            <person name="Toyoda A."/>
            <person name="Takaki Y."/>
            <person name="Nishi S."/>
            <person name="Hori S."/>
            <person name="Arai W."/>
            <person name="Tsubouchi T."/>
            <person name="Morono Y."/>
            <person name="Uchiyama I."/>
            <person name="Ito T."/>
            <person name="Fujiyama A."/>
            <person name="Inagaki F."/>
            <person name="Takami H."/>
        </authorList>
    </citation>
    <scope>NUCLEOTIDE SEQUENCE</scope>
    <source>
        <strain evidence="1">Expedition CK06-06</strain>
    </source>
</reference>
<protein>
    <submittedName>
        <fullName evidence="1">Uncharacterized protein</fullName>
    </submittedName>
</protein>
<sequence length="33" mass="4036">RRYSEYMQGLGKEVWGGIEATEYVKREREAWEK</sequence>
<proteinExistence type="predicted"/>